<dbReference type="InterPro" id="IPR002528">
    <property type="entry name" value="MATE_fam"/>
</dbReference>
<keyword evidence="5" id="KW-1185">Reference proteome</keyword>
<evidence type="ECO:0000313" key="5">
    <source>
        <dbReference type="Proteomes" id="UP000604046"/>
    </source>
</evidence>
<dbReference type="AlphaFoldDB" id="A0A812K2X3"/>
<feature type="transmembrane region" description="Helical" evidence="3">
    <location>
        <begin position="354"/>
        <end position="381"/>
    </location>
</feature>
<dbReference type="Pfam" id="PF01554">
    <property type="entry name" value="MatE"/>
    <property type="match status" value="2"/>
</dbReference>
<dbReference type="GO" id="GO:0042910">
    <property type="term" value="F:xenobiotic transmembrane transporter activity"/>
    <property type="evidence" value="ECO:0007669"/>
    <property type="project" value="InterPro"/>
</dbReference>
<evidence type="ECO:0008006" key="6">
    <source>
        <dbReference type="Google" id="ProtNLM"/>
    </source>
</evidence>
<dbReference type="PANTHER" id="PTHR11206">
    <property type="entry name" value="MULTIDRUG RESISTANCE PROTEIN"/>
    <property type="match status" value="1"/>
</dbReference>
<reference evidence="4" key="1">
    <citation type="submission" date="2021-02" db="EMBL/GenBank/DDBJ databases">
        <authorList>
            <person name="Dougan E. K."/>
            <person name="Rhodes N."/>
            <person name="Thang M."/>
            <person name="Chan C."/>
        </authorList>
    </citation>
    <scope>NUCLEOTIDE SEQUENCE</scope>
</reference>
<evidence type="ECO:0000256" key="3">
    <source>
        <dbReference type="SAM" id="Phobius"/>
    </source>
</evidence>
<comment type="similarity">
    <text evidence="1">Belongs to the multi antimicrobial extrusion (MATE) (TC 2.A.66.1) family.</text>
</comment>
<feature type="transmembrane region" description="Helical" evidence="3">
    <location>
        <begin position="100"/>
        <end position="123"/>
    </location>
</feature>
<evidence type="ECO:0000256" key="2">
    <source>
        <dbReference type="SAM" id="MobiDB-lite"/>
    </source>
</evidence>
<evidence type="ECO:0000313" key="4">
    <source>
        <dbReference type="EMBL" id="CAE7219224.1"/>
    </source>
</evidence>
<gene>
    <name evidence="4" type="ORF">SNAT2548_LOCUS7927</name>
</gene>
<sequence length="509" mass="54428">MAVDQSRAELLRAEGLTILRRALPLVLQAGCIQAQTVWGATITGPRLGPAALGAVVMGNMLGNLTLRSVIGGGLSGYDALGANAFGCKEFAEVGLLAQRAALFCFAFFPPMYLLWFCIEPLLLQMGQPAAVVPLVGVYLRGTMLGFPAVLLNQVLNKFLVVQGCPVDGLMYVTTVTNLGVQPILMTRMLSAVGFRGVAWSTSIVDWLRFLGGLLYVLRCQPHHPETWTGLHIRSALSRRGLAAYTRLALPGVLGMNESWYWEGLGMLIGRGGATDLAAHAVGYSFMPWVGGGLPGSLGGALGARVGALLGEGHIQEAAFVARAGAAAGAALQVLLGVIVYLARDWIVSQYTDSAATTALCVTIWPLVCIGCFSGGFFNVQAALMRTLGMHSRLAWVTFVTLWMITLPAAYIIGVHFKFGLKGIYFVHAPFRLLLMNPPLLLSWCSVSWEEQGERIRALRAMGKTQPTPMAPTKVASHAYGRVQRADQQGDHDGDDDDADAVGDVHGHLP</sequence>
<dbReference type="OrthoDB" id="41353at2759"/>
<keyword evidence="3" id="KW-0812">Transmembrane</keyword>
<dbReference type="Proteomes" id="UP000604046">
    <property type="component" value="Unassembled WGS sequence"/>
</dbReference>
<dbReference type="EMBL" id="CAJNDS010000569">
    <property type="protein sequence ID" value="CAE7219224.1"/>
    <property type="molecule type" value="Genomic_DNA"/>
</dbReference>
<keyword evidence="3" id="KW-1133">Transmembrane helix</keyword>
<dbReference type="GO" id="GO:0016020">
    <property type="term" value="C:membrane"/>
    <property type="evidence" value="ECO:0007669"/>
    <property type="project" value="InterPro"/>
</dbReference>
<evidence type="ECO:0000256" key="1">
    <source>
        <dbReference type="ARBA" id="ARBA00010199"/>
    </source>
</evidence>
<organism evidence="4 5">
    <name type="scientific">Symbiodinium natans</name>
    <dbReference type="NCBI Taxonomy" id="878477"/>
    <lineage>
        <taxon>Eukaryota</taxon>
        <taxon>Sar</taxon>
        <taxon>Alveolata</taxon>
        <taxon>Dinophyceae</taxon>
        <taxon>Suessiales</taxon>
        <taxon>Symbiodiniaceae</taxon>
        <taxon>Symbiodinium</taxon>
    </lineage>
</organism>
<dbReference type="GO" id="GO:0015297">
    <property type="term" value="F:antiporter activity"/>
    <property type="evidence" value="ECO:0007669"/>
    <property type="project" value="InterPro"/>
</dbReference>
<keyword evidence="3" id="KW-0472">Membrane</keyword>
<proteinExistence type="inferred from homology"/>
<feature type="transmembrane region" description="Helical" evidence="3">
    <location>
        <begin position="319"/>
        <end position="342"/>
    </location>
</feature>
<feature type="region of interest" description="Disordered" evidence="2">
    <location>
        <begin position="473"/>
        <end position="509"/>
    </location>
</feature>
<protein>
    <recommendedName>
        <fullName evidence="6">Multidrug and toxic compound extrusion protein</fullName>
    </recommendedName>
</protein>
<feature type="transmembrane region" description="Helical" evidence="3">
    <location>
        <begin position="129"/>
        <end position="151"/>
    </location>
</feature>
<comment type="caution">
    <text evidence="4">The sequence shown here is derived from an EMBL/GenBank/DDBJ whole genome shotgun (WGS) entry which is preliminary data.</text>
</comment>
<dbReference type="NCBIfam" id="TIGR00797">
    <property type="entry name" value="matE"/>
    <property type="match status" value="1"/>
</dbReference>
<name>A0A812K2X3_9DINO</name>
<feature type="transmembrane region" description="Helical" evidence="3">
    <location>
        <begin position="393"/>
        <end position="412"/>
    </location>
</feature>
<accession>A0A812K2X3</accession>